<dbReference type="EMBL" id="JANPWB010000013">
    <property type="protein sequence ID" value="KAJ1105163.1"/>
    <property type="molecule type" value="Genomic_DNA"/>
</dbReference>
<keyword evidence="2" id="KW-0597">Phosphoprotein</keyword>
<feature type="transmembrane region" description="Helical" evidence="11">
    <location>
        <begin position="893"/>
        <end position="910"/>
    </location>
</feature>
<dbReference type="InterPro" id="IPR047826">
    <property type="entry name" value="CLMN_CH_second"/>
</dbReference>
<dbReference type="PROSITE" id="PS00020">
    <property type="entry name" value="ACTININ_2"/>
    <property type="match status" value="1"/>
</dbReference>
<feature type="region of interest" description="Disordered" evidence="10">
    <location>
        <begin position="669"/>
        <end position="704"/>
    </location>
</feature>
<dbReference type="Proteomes" id="UP001066276">
    <property type="component" value="Chromosome 9"/>
</dbReference>
<evidence type="ECO:0000256" key="5">
    <source>
        <dbReference type="ARBA" id="ARBA00022989"/>
    </source>
</evidence>
<comment type="subcellular location">
    <subcellularLocation>
        <location evidence="1">Membrane</location>
        <topology evidence="1">Single-pass type IV membrane protein</topology>
    </subcellularLocation>
</comment>
<dbReference type="CDD" id="cd21191">
    <property type="entry name" value="CH_CLMN_rpt1"/>
    <property type="match status" value="1"/>
</dbReference>
<dbReference type="GO" id="GO:0007097">
    <property type="term" value="P:nuclear migration"/>
    <property type="evidence" value="ECO:0007669"/>
    <property type="project" value="TreeGrafter"/>
</dbReference>
<dbReference type="PROSITE" id="PS00019">
    <property type="entry name" value="ACTININ_1"/>
    <property type="match status" value="1"/>
</dbReference>
<dbReference type="PANTHER" id="PTHR47535:SF7">
    <property type="entry name" value="CALMIN"/>
    <property type="match status" value="1"/>
</dbReference>
<evidence type="ECO:0000256" key="3">
    <source>
        <dbReference type="ARBA" id="ARBA00022692"/>
    </source>
</evidence>
<name>A0AAV7MW58_PLEWA</name>
<organism evidence="13 14">
    <name type="scientific">Pleurodeles waltl</name>
    <name type="common">Iberian ribbed newt</name>
    <dbReference type="NCBI Taxonomy" id="8319"/>
    <lineage>
        <taxon>Eukaryota</taxon>
        <taxon>Metazoa</taxon>
        <taxon>Chordata</taxon>
        <taxon>Craniata</taxon>
        <taxon>Vertebrata</taxon>
        <taxon>Euteleostomi</taxon>
        <taxon>Amphibia</taxon>
        <taxon>Batrachia</taxon>
        <taxon>Caudata</taxon>
        <taxon>Salamandroidea</taxon>
        <taxon>Salamandridae</taxon>
        <taxon>Pleurodelinae</taxon>
        <taxon>Pleurodeles</taxon>
    </lineage>
</organism>
<evidence type="ECO:0000313" key="14">
    <source>
        <dbReference type="Proteomes" id="UP001066276"/>
    </source>
</evidence>
<dbReference type="InterPro" id="IPR036872">
    <property type="entry name" value="CH_dom_sf"/>
</dbReference>
<evidence type="ECO:0000313" key="13">
    <source>
        <dbReference type="EMBL" id="KAJ1105163.1"/>
    </source>
</evidence>
<accession>A0AAV7MW58</accession>
<dbReference type="GO" id="GO:0051015">
    <property type="term" value="F:actin filament binding"/>
    <property type="evidence" value="ECO:0007669"/>
    <property type="project" value="TreeGrafter"/>
</dbReference>
<evidence type="ECO:0000256" key="4">
    <source>
        <dbReference type="ARBA" id="ARBA00022737"/>
    </source>
</evidence>
<dbReference type="GO" id="GO:0005737">
    <property type="term" value="C:cytoplasm"/>
    <property type="evidence" value="ECO:0007669"/>
    <property type="project" value="TreeGrafter"/>
</dbReference>
<comment type="caution">
    <text evidence="13">The sequence shown here is derived from an EMBL/GenBank/DDBJ whole genome shotgun (WGS) entry which is preliminary data.</text>
</comment>
<evidence type="ECO:0000259" key="12">
    <source>
        <dbReference type="PROSITE" id="PS50021"/>
    </source>
</evidence>
<evidence type="ECO:0000256" key="9">
    <source>
        <dbReference type="ARBA" id="ARBA00082870"/>
    </source>
</evidence>
<feature type="domain" description="Calponin-homology (CH)" evidence="12">
    <location>
        <begin position="32"/>
        <end position="139"/>
    </location>
</feature>
<dbReference type="CDD" id="cd21245">
    <property type="entry name" value="CH_CLMN_rpt2"/>
    <property type="match status" value="1"/>
</dbReference>
<dbReference type="PANTHER" id="PTHR47535">
    <property type="entry name" value="MUSCLE-SPECIFIC PROTEIN 300 KDA, ISOFORM G"/>
    <property type="match status" value="1"/>
</dbReference>
<feature type="region of interest" description="Disordered" evidence="10">
    <location>
        <begin position="737"/>
        <end position="761"/>
    </location>
</feature>
<dbReference type="InterPro" id="IPR001715">
    <property type="entry name" value="CH_dom"/>
</dbReference>
<evidence type="ECO:0000256" key="8">
    <source>
        <dbReference type="ARBA" id="ARBA00070333"/>
    </source>
</evidence>
<feature type="region of interest" description="Disordered" evidence="10">
    <location>
        <begin position="156"/>
        <end position="181"/>
    </location>
</feature>
<evidence type="ECO:0000256" key="6">
    <source>
        <dbReference type="ARBA" id="ARBA00023136"/>
    </source>
</evidence>
<evidence type="ECO:0000256" key="11">
    <source>
        <dbReference type="SAM" id="Phobius"/>
    </source>
</evidence>
<dbReference type="InterPro" id="IPR047827">
    <property type="entry name" value="CLMN_CH_first"/>
</dbReference>
<feature type="compositionally biased region" description="Basic and acidic residues" evidence="10">
    <location>
        <begin position="778"/>
        <end position="791"/>
    </location>
</feature>
<dbReference type="InterPro" id="IPR052403">
    <property type="entry name" value="LINC-complex_assoc"/>
</dbReference>
<feature type="compositionally biased region" description="Low complexity" evidence="10">
    <location>
        <begin position="156"/>
        <end position="165"/>
    </location>
</feature>
<evidence type="ECO:0000256" key="10">
    <source>
        <dbReference type="SAM" id="MobiDB-lite"/>
    </source>
</evidence>
<dbReference type="FunFam" id="1.10.418.10:FF:000057">
    <property type="entry name" value="Calmin"/>
    <property type="match status" value="1"/>
</dbReference>
<dbReference type="GO" id="GO:0005640">
    <property type="term" value="C:nuclear outer membrane"/>
    <property type="evidence" value="ECO:0007669"/>
    <property type="project" value="TreeGrafter"/>
</dbReference>
<feature type="domain" description="Calponin-homology (CH)" evidence="12">
    <location>
        <begin position="187"/>
        <end position="291"/>
    </location>
</feature>
<dbReference type="SMART" id="SM00033">
    <property type="entry name" value="CH"/>
    <property type="match status" value="2"/>
</dbReference>
<dbReference type="InterPro" id="IPR001589">
    <property type="entry name" value="Actinin_actin-bd_CS"/>
</dbReference>
<protein>
    <recommendedName>
        <fullName evidence="8">Calmin</fullName>
    </recommendedName>
    <alternativeName>
        <fullName evidence="9">Calponin-like transmembrane domain protein</fullName>
    </alternativeName>
</protein>
<sequence length="925" mass="104221">MAGHEWDWFQREELIGQISDIRVQNLQVERENIQKRTFTRWINLHLEKCEPPLEVHDLFLDIQDGKVLMALLEVMSGQRLLHEYKSSSHRIFRLNNIAKSLKFLEESNVKLVSIDAAEIADGNPSMVLGLIWNIILFFQIKELTGNLNHMSSSSSLSSFPSGTDSDTSHPSTPNTEKTMSLTIKDQRKAIKALLHWVQQRTRKYGVAVQDFATSWRSGLAFLAIIKAIDSSLVDMKDALDKSPRENLENAFRIAFQSLNIPRLLEPEDIMVDSPDEQSIMTYVAQFLEHFPDLEGDNLSEADSPVESTYVHYKDGPVEEEGKVVIFNQSQEYAYTVNHESLQPPPPKIFVCSVPETTLDCTPEIPFEALNERISSALTDKTQPQQDDLKTAESHKAVPKAKIELGDVDPTLDTITDGLTSLHLTSSKLYYAQKNNTEDSQPNLSIENNVPDTVNCSKYSKMSLSKKCTEPQFSAEDHIDAASSPFSTLNPLLGNSNESPYKVANKLIFGKPFYSIEQTGSGASNVPMPSVSPVTPTDEEDAYEEDAYKYILHLQDDLQKKSPMPLGYEHPNQMSAFQEARINTVLVEDVTHRGHPDLFRSTRSEGAVQSHTPIPASLNIRTSDEVVPKTSPGPAKVSVIPHDLFYYPHYSVPIADVLDAFVEFSAEESAKNKLQSEPPLHFSPEQPMRKTSIDVSPTKASEPPSETLLKEGHFITTPGISIFSSNVANINQIGQTNANSDIHNHNTKKKEDSVCNGEARTPPYLQVDENHVEDSTERTMGHELHDSKRKQENSISLGKEGGRMNGRFPVLQPEEENIGGLSSSRTSQSDTSIHYRRHEHVADGKDTVYWRKHENSESVEEVNPQVRLLQEGLISVSAIPNYNYQLRRHHTIDFFYFFIFLWMVVYGIMILPELDIDKVTFFSHDQ</sequence>
<dbReference type="Pfam" id="PF00307">
    <property type="entry name" value="CH"/>
    <property type="match status" value="2"/>
</dbReference>
<dbReference type="GO" id="GO:0034993">
    <property type="term" value="C:meiotic nuclear membrane microtubule tethering complex"/>
    <property type="evidence" value="ECO:0007669"/>
    <property type="project" value="TreeGrafter"/>
</dbReference>
<keyword evidence="3 11" id="KW-0812">Transmembrane</keyword>
<evidence type="ECO:0000256" key="7">
    <source>
        <dbReference type="ARBA" id="ARBA00023203"/>
    </source>
</evidence>
<evidence type="ECO:0000256" key="2">
    <source>
        <dbReference type="ARBA" id="ARBA00022553"/>
    </source>
</evidence>
<keyword evidence="6 11" id="KW-0472">Membrane</keyword>
<feature type="compositionally biased region" description="Polar residues" evidence="10">
    <location>
        <begin position="168"/>
        <end position="181"/>
    </location>
</feature>
<reference evidence="13" key="1">
    <citation type="journal article" date="2022" name="bioRxiv">
        <title>Sequencing and chromosome-scale assembly of the giantPleurodeles waltlgenome.</title>
        <authorList>
            <person name="Brown T."/>
            <person name="Elewa A."/>
            <person name="Iarovenko S."/>
            <person name="Subramanian E."/>
            <person name="Araus A.J."/>
            <person name="Petzold A."/>
            <person name="Susuki M."/>
            <person name="Suzuki K.-i.T."/>
            <person name="Hayashi T."/>
            <person name="Toyoda A."/>
            <person name="Oliveira C."/>
            <person name="Osipova E."/>
            <person name="Leigh N.D."/>
            <person name="Simon A."/>
            <person name="Yun M.H."/>
        </authorList>
    </citation>
    <scope>NUCLEOTIDE SEQUENCE</scope>
    <source>
        <strain evidence="13">20211129_DDA</strain>
        <tissue evidence="13">Liver</tissue>
    </source>
</reference>
<keyword evidence="5 11" id="KW-1133">Transmembrane helix</keyword>
<dbReference type="PROSITE" id="PS50021">
    <property type="entry name" value="CH"/>
    <property type="match status" value="2"/>
</dbReference>
<feature type="region of interest" description="Disordered" evidence="10">
    <location>
        <begin position="778"/>
        <end position="807"/>
    </location>
</feature>
<keyword evidence="14" id="KW-1185">Reference proteome</keyword>
<dbReference type="Gene3D" id="1.10.418.10">
    <property type="entry name" value="Calponin-like domain"/>
    <property type="match status" value="2"/>
</dbReference>
<dbReference type="AlphaFoldDB" id="A0AAV7MW58"/>
<proteinExistence type="predicted"/>
<gene>
    <name evidence="13" type="ORF">NDU88_002571</name>
</gene>
<dbReference type="FunFam" id="1.10.418.10:FF:000063">
    <property type="entry name" value="Calmin"/>
    <property type="match status" value="1"/>
</dbReference>
<evidence type="ECO:0000256" key="1">
    <source>
        <dbReference type="ARBA" id="ARBA00004211"/>
    </source>
</evidence>
<keyword evidence="4" id="KW-0677">Repeat</keyword>
<keyword evidence="7" id="KW-0009">Actin-binding</keyword>
<dbReference type="SUPFAM" id="SSF47576">
    <property type="entry name" value="Calponin-homology domain, CH-domain"/>
    <property type="match status" value="1"/>
</dbReference>